<name>A0A6V7Q9L1_ANACO</name>
<sequence length="121" mass="12985">MSPRRYVLRCGIVGVLTEHGSVRCVDLACIRRVVACYRRCIDVVRTKVTDKCKYPSMLAREGVTLAGVDGGLDGTSKLLSMSYKTTTASSAWGRSVPGPFVDCGAWPIGQAQSAVRDSGPM</sequence>
<protein>
    <submittedName>
        <fullName evidence="1">Uncharacterized protein</fullName>
    </submittedName>
</protein>
<dbReference type="AlphaFoldDB" id="A0A6V7Q9L1"/>
<organism evidence="1">
    <name type="scientific">Ananas comosus var. bracteatus</name>
    <name type="common">red pineapple</name>
    <dbReference type="NCBI Taxonomy" id="296719"/>
    <lineage>
        <taxon>Eukaryota</taxon>
        <taxon>Viridiplantae</taxon>
        <taxon>Streptophyta</taxon>
        <taxon>Embryophyta</taxon>
        <taxon>Tracheophyta</taxon>
        <taxon>Spermatophyta</taxon>
        <taxon>Magnoliopsida</taxon>
        <taxon>Liliopsida</taxon>
        <taxon>Poales</taxon>
        <taxon>Bromeliaceae</taxon>
        <taxon>Bromelioideae</taxon>
        <taxon>Ananas</taxon>
    </lineage>
</organism>
<dbReference type="EMBL" id="LR862134">
    <property type="protein sequence ID" value="CAD1839681.1"/>
    <property type="molecule type" value="Genomic_DNA"/>
</dbReference>
<accession>A0A6V7Q9L1</accession>
<gene>
    <name evidence="1" type="ORF">CB5_LOCUS22892</name>
</gene>
<evidence type="ECO:0000313" key="1">
    <source>
        <dbReference type="EMBL" id="CAD1839681.1"/>
    </source>
</evidence>
<proteinExistence type="predicted"/>
<reference evidence="1" key="1">
    <citation type="submission" date="2020-07" db="EMBL/GenBank/DDBJ databases">
        <authorList>
            <person name="Lin J."/>
        </authorList>
    </citation>
    <scope>NUCLEOTIDE SEQUENCE</scope>
</reference>